<evidence type="ECO:0000313" key="1">
    <source>
        <dbReference type="EMBL" id="MFC1852587.1"/>
    </source>
</evidence>
<organism evidence="1 2">
    <name type="scientific">candidate division CSSED10-310 bacterium</name>
    <dbReference type="NCBI Taxonomy" id="2855610"/>
    <lineage>
        <taxon>Bacteria</taxon>
        <taxon>Bacteria division CSSED10-310</taxon>
    </lineage>
</organism>
<accession>A0ABV6Z2A8</accession>
<gene>
    <name evidence="1" type="ORF">ACFL27_20510</name>
</gene>
<protein>
    <submittedName>
        <fullName evidence="1">Uncharacterized protein</fullName>
    </submittedName>
</protein>
<keyword evidence="2" id="KW-1185">Reference proteome</keyword>
<comment type="caution">
    <text evidence="1">The sequence shown here is derived from an EMBL/GenBank/DDBJ whole genome shotgun (WGS) entry which is preliminary data.</text>
</comment>
<dbReference type="EMBL" id="JBHPBY010000335">
    <property type="protein sequence ID" value="MFC1852587.1"/>
    <property type="molecule type" value="Genomic_DNA"/>
</dbReference>
<evidence type="ECO:0000313" key="2">
    <source>
        <dbReference type="Proteomes" id="UP001594351"/>
    </source>
</evidence>
<dbReference type="Proteomes" id="UP001594351">
    <property type="component" value="Unassembled WGS sequence"/>
</dbReference>
<name>A0ABV6Z2A8_UNCC1</name>
<proteinExistence type="predicted"/>
<sequence length="86" mass="10266">MKEGIRDTPLKVHKMLIEGYRKMSPQQKLQQVNELTKTVQQFACARIRTKYGELSESELRLRLASLWLDREVMTKVFHWDPQEKGY</sequence>
<reference evidence="1 2" key="1">
    <citation type="submission" date="2024-09" db="EMBL/GenBank/DDBJ databases">
        <title>Laminarin stimulates single cell rates of sulfate reduction while oxygen inhibits transcriptomic activity in coastal marine sediment.</title>
        <authorList>
            <person name="Lindsay M."/>
            <person name="Orcutt B."/>
            <person name="Emerson D."/>
            <person name="Stepanauskas R."/>
            <person name="D'Angelo T."/>
        </authorList>
    </citation>
    <scope>NUCLEOTIDE SEQUENCE [LARGE SCALE GENOMIC DNA]</scope>
    <source>
        <strain evidence="1">SAG AM-311-K15</strain>
    </source>
</reference>